<comment type="caution">
    <text evidence="1">The sequence shown here is derived from an EMBL/GenBank/DDBJ whole genome shotgun (WGS) entry which is preliminary data.</text>
</comment>
<evidence type="ECO:0000313" key="1">
    <source>
        <dbReference type="EMBL" id="MBK1869201.1"/>
    </source>
</evidence>
<gene>
    <name evidence="1" type="ORF">JHL16_22770</name>
</gene>
<proteinExistence type="predicted"/>
<keyword evidence="2" id="KW-1185">Reference proteome</keyword>
<sequence>MTPDANLLTSLYHLVAKGRVLESLLGKLPGFHPGVGEEGVVVGAFFGLKDSDYIAPHYRGALLAAHMRGADLRRLIAGVLGKVTSYSRGRVRGDICLPLQFNTLGMFSGVLGNPLNISTGIALAASLDEKQGVVVTSFGEGTSNLGAFHESLNLAACLALPIVYICQNNGYAMSTRTDYALKCTSIADRAQGYGMPGIRVEGNDVVAMHQAVQSAVARARAGEGPTLIDAVTYRISGHYSADPNDYQPKDERASWLKKDPLLLLKARLTAQGVMTDAQLAEIEKAAEAEITEAIAQAQADPDPGLEVLGPDDLYSPVLERVA</sequence>
<accession>A0ACC5R940</accession>
<evidence type="ECO:0000313" key="2">
    <source>
        <dbReference type="Proteomes" id="UP000616151"/>
    </source>
</evidence>
<protein>
    <submittedName>
        <fullName evidence="1">Thiamine pyrophosphate-dependent dehydrogenase E1 component subunit alpha</fullName>
    </submittedName>
</protein>
<name>A0ACC5R940_9HYPH</name>
<organism evidence="1 2">
    <name type="scientific">Taklimakanibacter albus</name>
    <dbReference type="NCBI Taxonomy" id="2800327"/>
    <lineage>
        <taxon>Bacteria</taxon>
        <taxon>Pseudomonadati</taxon>
        <taxon>Pseudomonadota</taxon>
        <taxon>Alphaproteobacteria</taxon>
        <taxon>Hyphomicrobiales</taxon>
        <taxon>Aestuariivirgaceae</taxon>
        <taxon>Taklimakanibacter</taxon>
    </lineage>
</organism>
<dbReference type="Proteomes" id="UP000616151">
    <property type="component" value="Unassembled WGS sequence"/>
</dbReference>
<reference evidence="1" key="1">
    <citation type="submission" date="2021-01" db="EMBL/GenBank/DDBJ databases">
        <authorList>
            <person name="Sun Q."/>
        </authorList>
    </citation>
    <scope>NUCLEOTIDE SEQUENCE</scope>
    <source>
        <strain evidence="1">YIM B02566</strain>
    </source>
</reference>
<dbReference type="EMBL" id="JAENHL010000007">
    <property type="protein sequence ID" value="MBK1869201.1"/>
    <property type="molecule type" value="Genomic_DNA"/>
</dbReference>